<dbReference type="Gene3D" id="3.40.50.300">
    <property type="entry name" value="P-loop containing nucleotide triphosphate hydrolases"/>
    <property type="match status" value="1"/>
</dbReference>
<dbReference type="Gene3D" id="1.10.860.10">
    <property type="entry name" value="DNAb Helicase, Chain A"/>
    <property type="match status" value="1"/>
</dbReference>
<reference evidence="13 14" key="1">
    <citation type="submission" date="2022-11" db="EMBL/GenBank/DDBJ databases">
        <title>Acinetobacter entericus sp. nov., isolated from the gut of the plastic-eating larvae of the Coleoptera insect Zophobas atratus.</title>
        <authorList>
            <person name="Dong X."/>
            <person name="Yang Y."/>
        </authorList>
    </citation>
    <scope>NUCLEOTIDE SEQUENCE [LARGE SCALE GENOMIC DNA]</scope>
    <source>
        <strain evidence="13 14">BIT-DXN8</strain>
    </source>
</reference>
<keyword evidence="14" id="KW-1185">Reference proteome</keyword>
<dbReference type="InterPro" id="IPR027417">
    <property type="entry name" value="P-loop_NTPase"/>
</dbReference>
<keyword evidence="3" id="KW-0235">DNA replication</keyword>
<dbReference type="InterPro" id="IPR036185">
    <property type="entry name" value="DNA_heli_DnaB-like_N_sf"/>
</dbReference>
<keyword evidence="6" id="KW-0347">Helicase</keyword>
<dbReference type="RefSeq" id="WP_265466279.1">
    <property type="nucleotide sequence ID" value="NZ_JAPEQW010000090.1"/>
</dbReference>
<dbReference type="InterPro" id="IPR007693">
    <property type="entry name" value="DNA_helicase_DnaB-like_N"/>
</dbReference>
<dbReference type="InterPro" id="IPR016136">
    <property type="entry name" value="DNA_helicase_N/primase_C"/>
</dbReference>
<evidence type="ECO:0000256" key="8">
    <source>
        <dbReference type="ARBA" id="ARBA00023125"/>
    </source>
</evidence>
<keyword evidence="2" id="KW-0639">Primosome</keyword>
<keyword evidence="8" id="KW-0238">DNA-binding</keyword>
<accession>A0ABT3NP49</accession>
<comment type="similarity">
    <text evidence="1">Belongs to the helicase family. DnaB subfamily.</text>
</comment>
<keyword evidence="5" id="KW-0378">Hydrolase</keyword>
<keyword evidence="7" id="KW-0067">ATP-binding</keyword>
<comment type="caution">
    <text evidence="13">The sequence shown here is derived from an EMBL/GenBank/DDBJ whole genome shotgun (WGS) entry which is preliminary data.</text>
</comment>
<evidence type="ECO:0000256" key="11">
    <source>
        <dbReference type="ARBA" id="ARBA00048954"/>
    </source>
</evidence>
<evidence type="ECO:0000256" key="9">
    <source>
        <dbReference type="ARBA" id="ARBA00023235"/>
    </source>
</evidence>
<evidence type="ECO:0000313" key="14">
    <source>
        <dbReference type="Proteomes" id="UP001209682"/>
    </source>
</evidence>
<dbReference type="PANTHER" id="PTHR30153:SF2">
    <property type="entry name" value="REPLICATIVE DNA HELICASE"/>
    <property type="match status" value="1"/>
</dbReference>
<dbReference type="SUPFAM" id="SSF48024">
    <property type="entry name" value="N-terminal domain of DnaB helicase"/>
    <property type="match status" value="1"/>
</dbReference>
<keyword evidence="4" id="KW-0547">Nucleotide-binding</keyword>
<proteinExistence type="inferred from homology"/>
<dbReference type="InterPro" id="IPR003593">
    <property type="entry name" value="AAA+_ATPase"/>
</dbReference>
<dbReference type="CDD" id="cd00984">
    <property type="entry name" value="DnaB_C"/>
    <property type="match status" value="1"/>
</dbReference>
<dbReference type="SMART" id="SM00382">
    <property type="entry name" value="AAA"/>
    <property type="match status" value="1"/>
</dbReference>
<evidence type="ECO:0000313" key="13">
    <source>
        <dbReference type="EMBL" id="MCW8041319.1"/>
    </source>
</evidence>
<organism evidence="13 14">
    <name type="scientific">Acinetobacter entericus</name>
    <dbReference type="NCBI Taxonomy" id="2989714"/>
    <lineage>
        <taxon>Bacteria</taxon>
        <taxon>Pseudomonadati</taxon>
        <taxon>Pseudomonadota</taxon>
        <taxon>Gammaproteobacteria</taxon>
        <taxon>Moraxellales</taxon>
        <taxon>Moraxellaceae</taxon>
        <taxon>Acinetobacter</taxon>
    </lineage>
</organism>
<sequence>MSQLHSTAIEQCVLAALMTVQNSLETVINDLSEDCFHAERHKAIFNAITDLSNENKPYDVVFVEQKLIETKRIELIGGADYLSTIFAEAPSSFYNLEPYTAELNKFKAHREVERIGQGIQEIAKDLTIVDVHNAAENILSGADNSDKAEKTSFTFKEALARSGKQLIEKAEAKAGAKYVGVKFNLPHVDNLVGTIQKGHFCVIGGRPGSGKSTLAQMVAIQTAMRFEEAVLVVSAEMDVETFTNRCISALTQIPYDNIHNADLYDGMLKDFVYAQERFERLPIHVEDKQQPTIAEIHAYARKAKRMYKKLGCIIIDYLQLVRDPSKRDRYQEVSSISRDLKAMAKEFDCPVIALAQLNRESEKGKRPKASDLKESGQIEQDADQILLAHPVVNSDDDLPSGVTEIIVAKNRHGKKGVVRVLDRLDICRFASIRTEEDQRVGGGV</sequence>
<evidence type="ECO:0000256" key="10">
    <source>
        <dbReference type="ARBA" id="ARBA00044969"/>
    </source>
</evidence>
<keyword evidence="9" id="KW-0413">Isomerase</keyword>
<dbReference type="InterPro" id="IPR007694">
    <property type="entry name" value="DNA_helicase_DnaB-like_C"/>
</dbReference>
<gene>
    <name evidence="13" type="ORF">OKC24_19610</name>
</gene>
<evidence type="ECO:0000256" key="2">
    <source>
        <dbReference type="ARBA" id="ARBA00022515"/>
    </source>
</evidence>
<feature type="domain" description="SF4 helicase" evidence="12">
    <location>
        <begin position="174"/>
        <end position="436"/>
    </location>
</feature>
<dbReference type="SUPFAM" id="SSF52540">
    <property type="entry name" value="P-loop containing nucleoside triphosphate hydrolases"/>
    <property type="match status" value="1"/>
</dbReference>
<evidence type="ECO:0000256" key="6">
    <source>
        <dbReference type="ARBA" id="ARBA00022806"/>
    </source>
</evidence>
<dbReference type="PANTHER" id="PTHR30153">
    <property type="entry name" value="REPLICATIVE DNA HELICASE DNAB"/>
    <property type="match status" value="1"/>
</dbReference>
<evidence type="ECO:0000256" key="7">
    <source>
        <dbReference type="ARBA" id="ARBA00022840"/>
    </source>
</evidence>
<evidence type="ECO:0000256" key="4">
    <source>
        <dbReference type="ARBA" id="ARBA00022741"/>
    </source>
</evidence>
<evidence type="ECO:0000256" key="3">
    <source>
        <dbReference type="ARBA" id="ARBA00022705"/>
    </source>
</evidence>
<evidence type="ECO:0000256" key="1">
    <source>
        <dbReference type="ARBA" id="ARBA00008428"/>
    </source>
</evidence>
<dbReference type="Proteomes" id="UP001209682">
    <property type="component" value="Unassembled WGS sequence"/>
</dbReference>
<comment type="catalytic activity">
    <reaction evidence="11">
        <text>ATP + H2O = ADP + phosphate + H(+)</text>
        <dbReference type="Rhea" id="RHEA:13065"/>
        <dbReference type="ChEBI" id="CHEBI:15377"/>
        <dbReference type="ChEBI" id="CHEBI:15378"/>
        <dbReference type="ChEBI" id="CHEBI:30616"/>
        <dbReference type="ChEBI" id="CHEBI:43474"/>
        <dbReference type="ChEBI" id="CHEBI:456216"/>
        <dbReference type="EC" id="5.6.2.3"/>
    </reaction>
</comment>
<dbReference type="Pfam" id="PF03796">
    <property type="entry name" value="DnaB_C"/>
    <property type="match status" value="1"/>
</dbReference>
<evidence type="ECO:0000259" key="12">
    <source>
        <dbReference type="PROSITE" id="PS51199"/>
    </source>
</evidence>
<dbReference type="PROSITE" id="PS51199">
    <property type="entry name" value="SF4_HELICASE"/>
    <property type="match status" value="1"/>
</dbReference>
<protein>
    <recommendedName>
        <fullName evidence="10">DNA 5'-3' helicase</fullName>
        <ecNumber evidence="10">5.6.2.3</ecNumber>
    </recommendedName>
</protein>
<name>A0ABT3NP49_9GAMM</name>
<dbReference type="EC" id="5.6.2.3" evidence="10"/>
<dbReference type="EMBL" id="JAPEQW010000090">
    <property type="protein sequence ID" value="MCW8041319.1"/>
    <property type="molecule type" value="Genomic_DNA"/>
</dbReference>
<dbReference type="Pfam" id="PF00772">
    <property type="entry name" value="DnaB"/>
    <property type="match status" value="1"/>
</dbReference>
<evidence type="ECO:0000256" key="5">
    <source>
        <dbReference type="ARBA" id="ARBA00022801"/>
    </source>
</evidence>